<organism evidence="4 5">
    <name type="scientific">Penicillium solitum</name>
    <dbReference type="NCBI Taxonomy" id="60172"/>
    <lineage>
        <taxon>Eukaryota</taxon>
        <taxon>Fungi</taxon>
        <taxon>Dikarya</taxon>
        <taxon>Ascomycota</taxon>
        <taxon>Pezizomycotina</taxon>
        <taxon>Eurotiomycetes</taxon>
        <taxon>Eurotiomycetidae</taxon>
        <taxon>Eurotiales</taxon>
        <taxon>Aspergillaceae</taxon>
        <taxon>Penicillium</taxon>
    </lineage>
</organism>
<protein>
    <recommendedName>
        <fullName evidence="3">C2H2-type domain-containing protein</fullName>
    </recommendedName>
</protein>
<reference evidence="5" key="1">
    <citation type="journal article" date="2017" name="Nat. Microbiol.">
        <title>Global analysis of biosynthetic gene clusters reveals vast potential of secondary metabolite production in Penicillium species.</title>
        <authorList>
            <person name="Nielsen J.C."/>
            <person name="Grijseels S."/>
            <person name="Prigent S."/>
            <person name="Ji B."/>
            <person name="Dainat J."/>
            <person name="Nielsen K.F."/>
            <person name="Frisvad J.C."/>
            <person name="Workman M."/>
            <person name="Nielsen J."/>
        </authorList>
    </citation>
    <scope>NUCLEOTIDE SEQUENCE [LARGE SCALE GENOMIC DNA]</scope>
    <source>
        <strain evidence="5">IBT 29525</strain>
    </source>
</reference>
<feature type="compositionally biased region" description="Polar residues" evidence="2">
    <location>
        <begin position="549"/>
        <end position="558"/>
    </location>
</feature>
<dbReference type="Pfam" id="PF24537">
    <property type="entry name" value="zf-C2H2_fungi"/>
    <property type="match status" value="1"/>
</dbReference>
<sequence length="558" mass="63477">MDNTEPYICTSCPAGPRKFSTEYDLRMHEHLACFHCEYCSLHFTGSESGWKSRRAYHLVSAHKCGEWDETNKVDRDDHSRQRPRHGRSGTNGPRVKYSGNACRKEKQDPDQVATTTPQVPDEGASYEAHGVSSKKTYRRINKRTTRSEHSADSRASQQSTPSTGSQVSDESIQAGHSVFHAMDDLVEEHLKEVFPKPGLMSSKKTMPANESYKTAVRSLLRKIHKRYPLLYSITDVDTYECHENLVVLYDDMKLAFNSLKSRVLVAQGSEEAYTELTLQISEFSYRLDQCLGLEPDEADTGYASTQEEDRTWSSQLTYDKNKYMGSKKSFKTTLSGNKPRKSLKASFLSAWRRWSKSMPAGPAAPEIDTPLFCDCCPQEPKKFDHLDDLRAHEMVKRYSCPFCDHRFRNKDEAERHQNSLHLRQYSWSCATLMTFTAAFSASISPSCQTNVSPSHDMCGYCGEEFPNSPQADWDRRFEHLTTIHKFSKCNNMKKFYRVDHFRQHLKYTHTGTRGEWTNILETACMKEEQPVEPQSDSADASAGASSGSTSLTHSPVPS</sequence>
<keyword evidence="1" id="KW-0479">Metal-binding</keyword>
<feature type="compositionally biased region" description="Polar residues" evidence="2">
    <location>
        <begin position="153"/>
        <end position="170"/>
    </location>
</feature>
<dbReference type="EMBL" id="MDYO01000095">
    <property type="protein sequence ID" value="OQD85946.1"/>
    <property type="molecule type" value="Genomic_DNA"/>
</dbReference>
<feature type="region of interest" description="Disordered" evidence="2">
    <location>
        <begin position="526"/>
        <end position="558"/>
    </location>
</feature>
<feature type="compositionally biased region" description="Basic residues" evidence="2">
    <location>
        <begin position="135"/>
        <end position="144"/>
    </location>
</feature>
<dbReference type="SMART" id="SM00355">
    <property type="entry name" value="ZnF_C2H2"/>
    <property type="match status" value="3"/>
</dbReference>
<keyword evidence="1" id="KW-0863">Zinc-finger</keyword>
<evidence type="ECO:0000259" key="3">
    <source>
        <dbReference type="PROSITE" id="PS50157"/>
    </source>
</evidence>
<gene>
    <name evidence="4" type="ORF">PENSOL_c095G09689</name>
</gene>
<accession>A0A1V6QAR8</accession>
<dbReference type="GO" id="GO:0008270">
    <property type="term" value="F:zinc ion binding"/>
    <property type="evidence" value="ECO:0007669"/>
    <property type="project" value="UniProtKB-KW"/>
</dbReference>
<dbReference type="PROSITE" id="PS50157">
    <property type="entry name" value="ZINC_FINGER_C2H2_2"/>
    <property type="match status" value="1"/>
</dbReference>
<feature type="domain" description="C2H2-type" evidence="3">
    <location>
        <begin position="398"/>
        <end position="426"/>
    </location>
</feature>
<comment type="caution">
    <text evidence="4">The sequence shown here is derived from an EMBL/GenBank/DDBJ whole genome shotgun (WGS) entry which is preliminary data.</text>
</comment>
<dbReference type="PROSITE" id="PS00028">
    <property type="entry name" value="ZINC_FINGER_C2H2_1"/>
    <property type="match status" value="1"/>
</dbReference>
<feature type="region of interest" description="Disordered" evidence="2">
    <location>
        <begin position="71"/>
        <end position="170"/>
    </location>
</feature>
<proteinExistence type="predicted"/>
<dbReference type="STRING" id="60172.A0A1V6QAR8"/>
<keyword evidence="5" id="KW-1185">Reference proteome</keyword>
<dbReference type="Proteomes" id="UP000191612">
    <property type="component" value="Unassembled WGS sequence"/>
</dbReference>
<evidence type="ECO:0000256" key="2">
    <source>
        <dbReference type="SAM" id="MobiDB-lite"/>
    </source>
</evidence>
<evidence type="ECO:0000313" key="5">
    <source>
        <dbReference type="Proteomes" id="UP000191612"/>
    </source>
</evidence>
<dbReference type="Gene3D" id="3.30.160.60">
    <property type="entry name" value="Classic Zinc Finger"/>
    <property type="match status" value="1"/>
</dbReference>
<feature type="compositionally biased region" description="Basic and acidic residues" evidence="2">
    <location>
        <begin position="71"/>
        <end position="80"/>
    </location>
</feature>
<dbReference type="InterPro" id="IPR013087">
    <property type="entry name" value="Znf_C2H2_type"/>
</dbReference>
<evidence type="ECO:0000313" key="4">
    <source>
        <dbReference type="EMBL" id="OQD85946.1"/>
    </source>
</evidence>
<feature type="compositionally biased region" description="Low complexity" evidence="2">
    <location>
        <begin position="535"/>
        <end position="548"/>
    </location>
</feature>
<keyword evidence="1" id="KW-0862">Zinc</keyword>
<dbReference type="InterPro" id="IPR057026">
    <property type="entry name" value="Znf-C2H2_ascomycetes"/>
</dbReference>
<dbReference type="AlphaFoldDB" id="A0A1V6QAR8"/>
<name>A0A1V6QAR8_9EURO</name>
<evidence type="ECO:0000256" key="1">
    <source>
        <dbReference type="PROSITE-ProRule" id="PRU00042"/>
    </source>
</evidence>